<reference evidence="1" key="2">
    <citation type="submission" date="2020-06" db="EMBL/GenBank/DDBJ databases">
        <title>Helianthus annuus Genome sequencing and assembly Release 2.</title>
        <authorList>
            <person name="Gouzy J."/>
            <person name="Langlade N."/>
            <person name="Munos S."/>
        </authorList>
    </citation>
    <scope>NUCLEOTIDE SEQUENCE</scope>
    <source>
        <tissue evidence="1">Leaves</tissue>
    </source>
</reference>
<name>A0A9K3DIW5_HELAN</name>
<gene>
    <name evidence="1" type="ORF">HanXRQr2_Chr17g0810891</name>
</gene>
<evidence type="ECO:0000313" key="1">
    <source>
        <dbReference type="EMBL" id="KAF5756121.1"/>
    </source>
</evidence>
<sequence>MFSSAGFASSVSPSLIAVSFLTAGFASRVPPSLIAGSFSSLS</sequence>
<dbReference type="Gramene" id="mRNA:HanXRQr2_Chr17g0810891">
    <property type="protein sequence ID" value="mRNA:HanXRQr2_Chr17g0810891"/>
    <property type="gene ID" value="HanXRQr2_Chr17g0810891"/>
</dbReference>
<proteinExistence type="predicted"/>
<protein>
    <submittedName>
        <fullName evidence="1">Uncharacterized protein</fullName>
    </submittedName>
</protein>
<organism evidence="1 2">
    <name type="scientific">Helianthus annuus</name>
    <name type="common">Common sunflower</name>
    <dbReference type="NCBI Taxonomy" id="4232"/>
    <lineage>
        <taxon>Eukaryota</taxon>
        <taxon>Viridiplantae</taxon>
        <taxon>Streptophyta</taxon>
        <taxon>Embryophyta</taxon>
        <taxon>Tracheophyta</taxon>
        <taxon>Spermatophyta</taxon>
        <taxon>Magnoliopsida</taxon>
        <taxon>eudicotyledons</taxon>
        <taxon>Gunneridae</taxon>
        <taxon>Pentapetalae</taxon>
        <taxon>asterids</taxon>
        <taxon>campanulids</taxon>
        <taxon>Asterales</taxon>
        <taxon>Asteraceae</taxon>
        <taxon>Asteroideae</taxon>
        <taxon>Heliantheae alliance</taxon>
        <taxon>Heliantheae</taxon>
        <taxon>Helianthus</taxon>
    </lineage>
</organism>
<keyword evidence="2" id="KW-1185">Reference proteome</keyword>
<dbReference type="AlphaFoldDB" id="A0A9K3DIW5"/>
<accession>A0A9K3DIW5</accession>
<reference evidence="1" key="1">
    <citation type="journal article" date="2017" name="Nature">
        <title>The sunflower genome provides insights into oil metabolism, flowering and Asterid evolution.</title>
        <authorList>
            <person name="Badouin H."/>
            <person name="Gouzy J."/>
            <person name="Grassa C.J."/>
            <person name="Murat F."/>
            <person name="Staton S.E."/>
            <person name="Cottret L."/>
            <person name="Lelandais-Briere C."/>
            <person name="Owens G.L."/>
            <person name="Carrere S."/>
            <person name="Mayjonade B."/>
            <person name="Legrand L."/>
            <person name="Gill N."/>
            <person name="Kane N.C."/>
            <person name="Bowers J.E."/>
            <person name="Hubner S."/>
            <person name="Bellec A."/>
            <person name="Berard A."/>
            <person name="Berges H."/>
            <person name="Blanchet N."/>
            <person name="Boniface M.C."/>
            <person name="Brunel D."/>
            <person name="Catrice O."/>
            <person name="Chaidir N."/>
            <person name="Claudel C."/>
            <person name="Donnadieu C."/>
            <person name="Faraut T."/>
            <person name="Fievet G."/>
            <person name="Helmstetter N."/>
            <person name="King M."/>
            <person name="Knapp S.J."/>
            <person name="Lai Z."/>
            <person name="Le Paslier M.C."/>
            <person name="Lippi Y."/>
            <person name="Lorenzon L."/>
            <person name="Mandel J.R."/>
            <person name="Marage G."/>
            <person name="Marchand G."/>
            <person name="Marquand E."/>
            <person name="Bret-Mestries E."/>
            <person name="Morien E."/>
            <person name="Nambeesan S."/>
            <person name="Nguyen T."/>
            <person name="Pegot-Espagnet P."/>
            <person name="Pouilly N."/>
            <person name="Raftis F."/>
            <person name="Sallet E."/>
            <person name="Schiex T."/>
            <person name="Thomas J."/>
            <person name="Vandecasteele C."/>
            <person name="Vares D."/>
            <person name="Vear F."/>
            <person name="Vautrin S."/>
            <person name="Crespi M."/>
            <person name="Mangin B."/>
            <person name="Burke J.M."/>
            <person name="Salse J."/>
            <person name="Munos S."/>
            <person name="Vincourt P."/>
            <person name="Rieseberg L.H."/>
            <person name="Langlade N.B."/>
        </authorList>
    </citation>
    <scope>NUCLEOTIDE SEQUENCE</scope>
    <source>
        <tissue evidence="1">Leaves</tissue>
    </source>
</reference>
<dbReference type="Proteomes" id="UP000215914">
    <property type="component" value="Unassembled WGS sequence"/>
</dbReference>
<dbReference type="EMBL" id="MNCJ02000332">
    <property type="protein sequence ID" value="KAF5756121.1"/>
    <property type="molecule type" value="Genomic_DNA"/>
</dbReference>
<evidence type="ECO:0000313" key="2">
    <source>
        <dbReference type="Proteomes" id="UP000215914"/>
    </source>
</evidence>
<comment type="caution">
    <text evidence="1">The sequence shown here is derived from an EMBL/GenBank/DDBJ whole genome shotgun (WGS) entry which is preliminary data.</text>
</comment>